<evidence type="ECO:0000313" key="1">
    <source>
        <dbReference type="EMBL" id="VVJ22197.1"/>
    </source>
</evidence>
<dbReference type="Proteomes" id="UP000399805">
    <property type="component" value="Unassembled WGS sequence"/>
</dbReference>
<organism evidence="1 2">
    <name type="scientific">Amycolatopsis camponoti</name>
    <dbReference type="NCBI Taxonomy" id="2606593"/>
    <lineage>
        <taxon>Bacteria</taxon>
        <taxon>Bacillati</taxon>
        <taxon>Actinomycetota</taxon>
        <taxon>Actinomycetes</taxon>
        <taxon>Pseudonocardiales</taxon>
        <taxon>Pseudonocardiaceae</taxon>
        <taxon>Amycolatopsis</taxon>
    </lineage>
</organism>
<proteinExistence type="predicted"/>
<reference evidence="1 2" key="1">
    <citation type="submission" date="2019-09" db="EMBL/GenBank/DDBJ databases">
        <authorList>
            <person name="Leyn A S."/>
        </authorList>
    </citation>
    <scope>NUCLEOTIDE SEQUENCE [LARGE SCALE GENOMIC DNA]</scope>
    <source>
        <strain evidence="1">AA231_1</strain>
    </source>
</reference>
<evidence type="ECO:0008006" key="3">
    <source>
        <dbReference type="Google" id="ProtNLM"/>
    </source>
</evidence>
<dbReference type="CDD" id="cd00531">
    <property type="entry name" value="NTF2_like"/>
    <property type="match status" value="1"/>
</dbReference>
<dbReference type="RefSeq" id="WP_155546983.1">
    <property type="nucleotide sequence ID" value="NZ_CABVGP010000002.1"/>
</dbReference>
<dbReference type="EMBL" id="CABVGP010000002">
    <property type="protein sequence ID" value="VVJ22197.1"/>
    <property type="molecule type" value="Genomic_DNA"/>
</dbReference>
<name>A0A6I8M2J8_9PSEU</name>
<gene>
    <name evidence="1" type="ORF">AA23TX_07208</name>
</gene>
<evidence type="ECO:0000313" key="2">
    <source>
        <dbReference type="Proteomes" id="UP000399805"/>
    </source>
</evidence>
<sequence>MSEAPFLTKWFEIMDSDTPSRILDLIDDDFTFSILFSTDGRATDFAGGREAMEGYLAQREKNTLTHHPLAVSSTGSAEFYLGEVRRAGEVVANYVAAGQVGASGRLERLIIGRSPGVRFEGGADVHPGAAGR</sequence>
<protein>
    <recommendedName>
        <fullName evidence="3">SnoaL-like domain-containing protein</fullName>
    </recommendedName>
</protein>
<dbReference type="AlphaFoldDB" id="A0A6I8M2J8"/>
<accession>A0A6I8M2J8</accession>
<dbReference type="Gene3D" id="3.10.450.50">
    <property type="match status" value="1"/>
</dbReference>
<keyword evidence="2" id="KW-1185">Reference proteome</keyword>